<dbReference type="Proteomes" id="UP000814353">
    <property type="component" value="Unassembled WGS sequence"/>
</dbReference>
<dbReference type="PANTHER" id="PTHR11019:SF159">
    <property type="entry name" value="TRANSCRIPTIONAL REGULATOR-RELATED"/>
    <property type="match status" value="1"/>
</dbReference>
<dbReference type="InterPro" id="IPR018062">
    <property type="entry name" value="HTH_AraC-typ_CS"/>
</dbReference>
<organism evidence="6 8">
    <name type="scientific">Billgrantia kenyensis</name>
    <dbReference type="NCBI Taxonomy" id="321266"/>
    <lineage>
        <taxon>Bacteria</taxon>
        <taxon>Pseudomonadati</taxon>
        <taxon>Pseudomonadota</taxon>
        <taxon>Gammaproteobacteria</taxon>
        <taxon>Oceanospirillales</taxon>
        <taxon>Halomonadaceae</taxon>
        <taxon>Billgrantia</taxon>
    </lineage>
</organism>
<gene>
    <name evidence="6" type="ORF">H1D44_16115</name>
    <name evidence="7" type="ORF">HOP48_17765</name>
</gene>
<dbReference type="InterPro" id="IPR011051">
    <property type="entry name" value="RmlC_Cupin_sf"/>
</dbReference>
<evidence type="ECO:0000256" key="4">
    <source>
        <dbReference type="ARBA" id="ARBA00023163"/>
    </source>
</evidence>
<dbReference type="SUPFAM" id="SSF51182">
    <property type="entry name" value="RmlC-like cupins"/>
    <property type="match status" value="1"/>
</dbReference>
<comment type="caution">
    <text evidence="6">The sequence shown here is derived from an EMBL/GenBank/DDBJ whole genome shotgun (WGS) entry which is preliminary data.</text>
</comment>
<dbReference type="SMART" id="SM00342">
    <property type="entry name" value="HTH_ARAC"/>
    <property type="match status" value="1"/>
</dbReference>
<dbReference type="PANTHER" id="PTHR11019">
    <property type="entry name" value="HTH-TYPE TRANSCRIPTIONAL REGULATOR NIMR"/>
    <property type="match status" value="1"/>
</dbReference>
<keyword evidence="3" id="KW-0238">DNA-binding</keyword>
<evidence type="ECO:0000313" key="6">
    <source>
        <dbReference type="EMBL" id="MBA2780413.1"/>
    </source>
</evidence>
<dbReference type="PROSITE" id="PS01124">
    <property type="entry name" value="HTH_ARAC_FAMILY_2"/>
    <property type="match status" value="1"/>
</dbReference>
<dbReference type="InterPro" id="IPR003313">
    <property type="entry name" value="AraC-bd"/>
</dbReference>
<reference evidence="7 9" key="1">
    <citation type="submission" date="2020-05" db="EMBL/GenBank/DDBJ databases">
        <title>Comparative genomic analysis of denitrifying bacteria from Halomonas genus.</title>
        <authorList>
            <person name="Wang L."/>
            <person name="Shao Z."/>
        </authorList>
    </citation>
    <scope>NUCLEOTIDE SEQUENCE [LARGE SCALE GENOMIC DNA]</scope>
    <source>
        <strain evidence="7 9">DSM 17331</strain>
    </source>
</reference>
<dbReference type="InterPro" id="IPR018060">
    <property type="entry name" value="HTH_AraC"/>
</dbReference>
<dbReference type="EMBL" id="JACEFT010000024">
    <property type="protein sequence ID" value="MBA2780413.1"/>
    <property type="molecule type" value="Genomic_DNA"/>
</dbReference>
<dbReference type="RefSeq" id="WP_181515881.1">
    <property type="nucleotide sequence ID" value="NZ_JABFUB010000021.1"/>
</dbReference>
<dbReference type="InterPro" id="IPR009057">
    <property type="entry name" value="Homeodomain-like_sf"/>
</dbReference>
<accession>A0A7W0AER3</accession>
<dbReference type="Gene3D" id="1.10.10.60">
    <property type="entry name" value="Homeodomain-like"/>
    <property type="match status" value="1"/>
</dbReference>
<dbReference type="Pfam" id="PF12833">
    <property type="entry name" value="HTH_18"/>
    <property type="match status" value="1"/>
</dbReference>
<reference evidence="6 8" key="2">
    <citation type="submission" date="2020-07" db="EMBL/GenBank/DDBJ databases">
        <title>Identification of Halomonas strains.</title>
        <authorList>
            <person name="Xiao Z."/>
            <person name="Shen J."/>
        </authorList>
    </citation>
    <scope>NUCLEOTIDE SEQUENCE [LARGE SCALE GENOMIC DNA]</scope>
    <source>
        <strain evidence="6 8">DSM 17331</strain>
    </source>
</reference>
<protein>
    <submittedName>
        <fullName evidence="6">Helix-turn-helix transcriptional regulator</fullName>
    </submittedName>
</protein>
<proteinExistence type="predicted"/>
<dbReference type="SUPFAM" id="SSF46689">
    <property type="entry name" value="Homeodomain-like"/>
    <property type="match status" value="2"/>
</dbReference>
<dbReference type="AlphaFoldDB" id="A0A7W0AER3"/>
<evidence type="ECO:0000256" key="2">
    <source>
        <dbReference type="ARBA" id="ARBA00023015"/>
    </source>
</evidence>
<dbReference type="FunFam" id="1.10.10.60:FF:000132">
    <property type="entry name" value="AraC family transcriptional regulator"/>
    <property type="match status" value="1"/>
</dbReference>
<dbReference type="PROSITE" id="PS00041">
    <property type="entry name" value="HTH_ARAC_FAMILY_1"/>
    <property type="match status" value="1"/>
</dbReference>
<evidence type="ECO:0000313" key="9">
    <source>
        <dbReference type="Proteomes" id="UP000814353"/>
    </source>
</evidence>
<evidence type="ECO:0000256" key="1">
    <source>
        <dbReference type="ARBA" id="ARBA00022491"/>
    </source>
</evidence>
<evidence type="ECO:0000313" key="7">
    <source>
        <dbReference type="EMBL" id="MCG6663379.1"/>
    </source>
</evidence>
<keyword evidence="9" id="KW-1185">Reference proteome</keyword>
<feature type="domain" description="HTH araC/xylS-type" evidence="5">
    <location>
        <begin position="167"/>
        <end position="264"/>
    </location>
</feature>
<evidence type="ECO:0000313" key="8">
    <source>
        <dbReference type="Proteomes" id="UP000518091"/>
    </source>
</evidence>
<dbReference type="GO" id="GO:0003700">
    <property type="term" value="F:DNA-binding transcription factor activity"/>
    <property type="evidence" value="ECO:0007669"/>
    <property type="project" value="InterPro"/>
</dbReference>
<keyword evidence="1" id="KW-0678">Repressor</keyword>
<keyword evidence="4" id="KW-0804">Transcription</keyword>
<dbReference type="EMBL" id="JABFUB010000021">
    <property type="protein sequence ID" value="MCG6663379.1"/>
    <property type="molecule type" value="Genomic_DNA"/>
</dbReference>
<keyword evidence="2" id="KW-0805">Transcription regulation</keyword>
<name>A0A7W0AER3_9GAMM</name>
<dbReference type="CDD" id="cd06124">
    <property type="entry name" value="cupin_NimR-like_N"/>
    <property type="match status" value="1"/>
</dbReference>
<dbReference type="Pfam" id="PF02311">
    <property type="entry name" value="AraC_binding"/>
    <property type="match status" value="1"/>
</dbReference>
<sequence>MPHTLAHATPLSRDALQRRIESASGPVQPYACDYPAGWDTGRHHHLRHQLVFATQGVMTVATPAGWWVVPPQLAVWIPARLEHALLMHRPVKLRTLYLDERLGPSAQPRVVNVSSLLRELILRLMELPAGATAHGAGARLVAVLLDELHAGPPLPLHLPEPDDPALRRICTALRKDPANRDDLTTWGGRVGASSRTLARRFLAQTGMGFAAWRQQARLLAALPMLAEGRSVSVVSQEVGYESPSAFIAAFRRSLGTSPGRYFTRPANASAT</sequence>
<evidence type="ECO:0000259" key="5">
    <source>
        <dbReference type="PROSITE" id="PS01124"/>
    </source>
</evidence>
<dbReference type="Proteomes" id="UP000518091">
    <property type="component" value="Unassembled WGS sequence"/>
</dbReference>
<dbReference type="GO" id="GO:0043565">
    <property type="term" value="F:sequence-specific DNA binding"/>
    <property type="evidence" value="ECO:0007669"/>
    <property type="project" value="InterPro"/>
</dbReference>
<evidence type="ECO:0000256" key="3">
    <source>
        <dbReference type="ARBA" id="ARBA00023125"/>
    </source>
</evidence>